<name>A0A7W8FAY1_9ACTN</name>
<dbReference type="EMBL" id="JACHJE010000021">
    <property type="protein sequence ID" value="MBB5129693.1"/>
    <property type="molecule type" value="Genomic_DNA"/>
</dbReference>
<reference evidence="2 3" key="1">
    <citation type="submission" date="2020-08" db="EMBL/GenBank/DDBJ databases">
        <title>Genomic Encyclopedia of Type Strains, Phase III (KMG-III): the genomes of soil and plant-associated and newly described type strains.</title>
        <authorList>
            <person name="Whitman W."/>
        </authorList>
    </citation>
    <scope>NUCLEOTIDE SEQUENCE [LARGE SCALE GENOMIC DNA]</scope>
    <source>
        <strain evidence="2 3">CECT 3226</strain>
    </source>
</reference>
<protein>
    <submittedName>
        <fullName evidence="2">Uncharacterized protein</fullName>
    </submittedName>
</protein>
<gene>
    <name evidence="2" type="ORF">FHS32_006485</name>
</gene>
<comment type="caution">
    <text evidence="2">The sequence shown here is derived from an EMBL/GenBank/DDBJ whole genome shotgun (WGS) entry which is preliminary data.</text>
</comment>
<keyword evidence="3" id="KW-1185">Reference proteome</keyword>
<feature type="compositionally biased region" description="Basic and acidic residues" evidence="1">
    <location>
        <begin position="8"/>
        <end position="19"/>
    </location>
</feature>
<organism evidence="2 3">
    <name type="scientific">Streptomyces griseoloalbus</name>
    <dbReference type="NCBI Taxonomy" id="67303"/>
    <lineage>
        <taxon>Bacteria</taxon>
        <taxon>Bacillati</taxon>
        <taxon>Actinomycetota</taxon>
        <taxon>Actinomycetes</taxon>
        <taxon>Kitasatosporales</taxon>
        <taxon>Streptomycetaceae</taxon>
        <taxon>Streptomyces</taxon>
    </lineage>
</organism>
<sequence>MIDNNEPPGERASHARQDAPGETPGTAGIRSPRGTTTDSTTTGATAGTTAGTTTGATADPPLLRAGQPRPVRPHGALGAHLIGWTGRAD</sequence>
<evidence type="ECO:0000313" key="2">
    <source>
        <dbReference type="EMBL" id="MBB5129693.1"/>
    </source>
</evidence>
<accession>A0A7W8FAY1</accession>
<dbReference type="AlphaFoldDB" id="A0A7W8FAY1"/>
<evidence type="ECO:0000313" key="3">
    <source>
        <dbReference type="Proteomes" id="UP000568022"/>
    </source>
</evidence>
<dbReference type="Proteomes" id="UP000568022">
    <property type="component" value="Unassembled WGS sequence"/>
</dbReference>
<proteinExistence type="predicted"/>
<feature type="region of interest" description="Disordered" evidence="1">
    <location>
        <begin position="1"/>
        <end position="89"/>
    </location>
</feature>
<feature type="compositionally biased region" description="Low complexity" evidence="1">
    <location>
        <begin position="34"/>
        <end position="58"/>
    </location>
</feature>
<evidence type="ECO:0000256" key="1">
    <source>
        <dbReference type="SAM" id="MobiDB-lite"/>
    </source>
</evidence>